<protein>
    <submittedName>
        <fullName evidence="1">Uncharacterized protein</fullName>
    </submittedName>
</protein>
<sequence length="87" mass="9699">MTQLGSAFVETHEDRRGIVVMFSRSAITRLSACTLSLPGACDQVCWAFLDKDTEELLPAEVSEDINQPTSTVAQQCRRINCIRRHCA</sequence>
<accession>A0A1B2HGL4</accession>
<evidence type="ECO:0000313" key="2">
    <source>
        <dbReference type="Proteomes" id="UP000093053"/>
    </source>
</evidence>
<gene>
    <name evidence="1" type="ORF">BBK82_13080</name>
</gene>
<dbReference type="Proteomes" id="UP000093053">
    <property type="component" value="Chromosome"/>
</dbReference>
<dbReference type="KEGG" id="led:BBK82_13080"/>
<organism evidence="1 2">
    <name type="scientific">Lentzea guizhouensis</name>
    <dbReference type="NCBI Taxonomy" id="1586287"/>
    <lineage>
        <taxon>Bacteria</taxon>
        <taxon>Bacillati</taxon>
        <taxon>Actinomycetota</taxon>
        <taxon>Actinomycetes</taxon>
        <taxon>Pseudonocardiales</taxon>
        <taxon>Pseudonocardiaceae</taxon>
        <taxon>Lentzea</taxon>
    </lineage>
</organism>
<proteinExistence type="predicted"/>
<evidence type="ECO:0000313" key="1">
    <source>
        <dbReference type="EMBL" id="ANZ36868.1"/>
    </source>
</evidence>
<dbReference type="EMBL" id="CP016793">
    <property type="protein sequence ID" value="ANZ36868.1"/>
    <property type="molecule type" value="Genomic_DNA"/>
</dbReference>
<keyword evidence="2" id="KW-1185">Reference proteome</keyword>
<name>A0A1B2HGL4_9PSEU</name>
<dbReference type="AlphaFoldDB" id="A0A1B2HGL4"/>
<reference evidence="1 2" key="1">
    <citation type="submission" date="2016-07" db="EMBL/GenBank/DDBJ databases">
        <title>Complete genome sequence of the Lentzea guizhouensis DHS C013.</title>
        <authorList>
            <person name="Cao C."/>
        </authorList>
    </citation>
    <scope>NUCLEOTIDE SEQUENCE [LARGE SCALE GENOMIC DNA]</scope>
    <source>
        <strain evidence="1 2">DHS C013</strain>
    </source>
</reference>